<evidence type="ECO:0000313" key="3">
    <source>
        <dbReference type="Proteomes" id="UP000499080"/>
    </source>
</evidence>
<reference evidence="2 3" key="1">
    <citation type="journal article" date="2019" name="Sci. Rep.">
        <title>Orb-weaving spider Araneus ventricosus genome elucidates the spidroin gene catalogue.</title>
        <authorList>
            <person name="Kono N."/>
            <person name="Nakamura H."/>
            <person name="Ohtoshi R."/>
            <person name="Moran D.A.P."/>
            <person name="Shinohara A."/>
            <person name="Yoshida Y."/>
            <person name="Fujiwara M."/>
            <person name="Mori M."/>
            <person name="Tomita M."/>
            <person name="Arakawa K."/>
        </authorList>
    </citation>
    <scope>NUCLEOTIDE SEQUENCE [LARGE SCALE GENOMIC DNA]</scope>
</reference>
<proteinExistence type="predicted"/>
<accession>A0A4Y2J4U4</accession>
<name>A0A4Y2J4U4_ARAVE</name>
<evidence type="ECO:0000313" key="2">
    <source>
        <dbReference type="EMBL" id="GBM84955.1"/>
    </source>
</evidence>
<organism evidence="2 3">
    <name type="scientific">Araneus ventricosus</name>
    <name type="common">Orbweaver spider</name>
    <name type="synonym">Epeira ventricosa</name>
    <dbReference type="NCBI Taxonomy" id="182803"/>
    <lineage>
        <taxon>Eukaryota</taxon>
        <taxon>Metazoa</taxon>
        <taxon>Ecdysozoa</taxon>
        <taxon>Arthropoda</taxon>
        <taxon>Chelicerata</taxon>
        <taxon>Arachnida</taxon>
        <taxon>Araneae</taxon>
        <taxon>Araneomorphae</taxon>
        <taxon>Entelegynae</taxon>
        <taxon>Araneoidea</taxon>
        <taxon>Araneidae</taxon>
        <taxon>Araneus</taxon>
    </lineage>
</organism>
<dbReference type="EMBL" id="BGPR01109139">
    <property type="protein sequence ID" value="GBM84955.1"/>
    <property type="molecule type" value="Genomic_DNA"/>
</dbReference>
<keyword evidence="1" id="KW-0812">Transmembrane</keyword>
<feature type="transmembrane region" description="Helical" evidence="1">
    <location>
        <begin position="56"/>
        <end position="74"/>
    </location>
</feature>
<dbReference type="Proteomes" id="UP000499080">
    <property type="component" value="Unassembled WGS sequence"/>
</dbReference>
<keyword evidence="3" id="KW-1185">Reference proteome</keyword>
<sequence>MIGELKYPDKSLMPKINGAMDFVRQRIIPKLRQGRSFRQPANTMQLSVVDNKPRSAVYVFYVSVIFLSLCISYFS</sequence>
<protein>
    <submittedName>
        <fullName evidence="2">Uncharacterized protein</fullName>
    </submittedName>
</protein>
<evidence type="ECO:0000256" key="1">
    <source>
        <dbReference type="SAM" id="Phobius"/>
    </source>
</evidence>
<comment type="caution">
    <text evidence="2">The sequence shown here is derived from an EMBL/GenBank/DDBJ whole genome shotgun (WGS) entry which is preliminary data.</text>
</comment>
<dbReference type="AlphaFoldDB" id="A0A4Y2J4U4"/>
<keyword evidence="1" id="KW-0472">Membrane</keyword>
<gene>
    <name evidence="2" type="ORF">AVEN_237065_1</name>
</gene>
<keyword evidence="1" id="KW-1133">Transmembrane helix</keyword>